<organism evidence="7 8">
    <name type="scientific">Clostridium tagluense</name>
    <dbReference type="NCBI Taxonomy" id="360422"/>
    <lineage>
        <taxon>Bacteria</taxon>
        <taxon>Bacillati</taxon>
        <taxon>Bacillota</taxon>
        <taxon>Clostridia</taxon>
        <taxon>Eubacteriales</taxon>
        <taxon>Clostridiaceae</taxon>
        <taxon>Clostridium</taxon>
    </lineage>
</organism>
<accession>A0A401UJI8</accession>
<evidence type="ECO:0000256" key="2">
    <source>
        <dbReference type="ARBA" id="ARBA00022692"/>
    </source>
</evidence>
<evidence type="ECO:0000313" key="7">
    <source>
        <dbReference type="EMBL" id="GCD09698.1"/>
    </source>
</evidence>
<feature type="transmembrane region" description="Helical" evidence="5">
    <location>
        <begin position="667"/>
        <end position="688"/>
    </location>
</feature>
<evidence type="ECO:0000256" key="5">
    <source>
        <dbReference type="SAM" id="Phobius"/>
    </source>
</evidence>
<dbReference type="InterPro" id="IPR017501">
    <property type="entry name" value="Phage_infect_YhgE_C"/>
</dbReference>
<dbReference type="InterPro" id="IPR017500">
    <property type="entry name" value="Phage_infect_YhgE_N"/>
</dbReference>
<feature type="transmembrane region" description="Helical" evidence="5">
    <location>
        <begin position="599"/>
        <end position="619"/>
    </location>
</feature>
<keyword evidence="3 5" id="KW-1133">Transmembrane helix</keyword>
<dbReference type="PANTHER" id="PTHR43077">
    <property type="entry name" value="TRANSPORT PERMEASE YVFS-RELATED"/>
    <property type="match status" value="1"/>
</dbReference>
<dbReference type="Gene3D" id="3.40.1710.10">
    <property type="entry name" value="abc type-2 transporter like domain"/>
    <property type="match status" value="1"/>
</dbReference>
<evidence type="ECO:0000256" key="1">
    <source>
        <dbReference type="ARBA" id="ARBA00004141"/>
    </source>
</evidence>
<reference evidence="7 8" key="1">
    <citation type="submission" date="2018-11" db="EMBL/GenBank/DDBJ databases">
        <title>Genome sequencing and assembly of Clostridium tagluense strain A121.</title>
        <authorList>
            <person name="Murakami T."/>
            <person name="Segawa T."/>
            <person name="Shcherbakova V.A."/>
            <person name="Mori H."/>
            <person name="Yoshimura Y."/>
        </authorList>
    </citation>
    <scope>NUCLEOTIDE SEQUENCE [LARGE SCALE GENOMIC DNA]</scope>
    <source>
        <strain evidence="7 8">A121</strain>
    </source>
</reference>
<name>A0A401UJI8_9CLOT</name>
<keyword evidence="8" id="KW-1185">Reference proteome</keyword>
<gene>
    <name evidence="7" type="ORF">Ctaglu_13210</name>
</gene>
<dbReference type="InterPro" id="IPR051328">
    <property type="entry name" value="T7SS_ABC-Transporter"/>
</dbReference>
<evidence type="ECO:0000256" key="4">
    <source>
        <dbReference type="ARBA" id="ARBA00023136"/>
    </source>
</evidence>
<feature type="transmembrane region" description="Helical" evidence="5">
    <location>
        <begin position="93"/>
        <end position="115"/>
    </location>
</feature>
<feature type="transmembrane region" description="Helical" evidence="5">
    <location>
        <begin position="700"/>
        <end position="719"/>
    </location>
</feature>
<evidence type="ECO:0000313" key="8">
    <source>
        <dbReference type="Proteomes" id="UP000287872"/>
    </source>
</evidence>
<dbReference type="Pfam" id="PF12698">
    <property type="entry name" value="ABC2_membrane_3"/>
    <property type="match status" value="2"/>
</dbReference>
<dbReference type="InterPro" id="IPR013525">
    <property type="entry name" value="ABC2_TM"/>
</dbReference>
<dbReference type="PANTHER" id="PTHR43077:SF10">
    <property type="entry name" value="TRANSPORT PERMEASE PROTEIN"/>
    <property type="match status" value="1"/>
</dbReference>
<protein>
    <submittedName>
        <fullName evidence="7">Phage infection protein</fullName>
    </submittedName>
</protein>
<feature type="transmembrane region" description="Helical" evidence="5">
    <location>
        <begin position="640"/>
        <end position="661"/>
    </location>
</feature>
<feature type="domain" description="ABC-2 type transporter transmembrane" evidence="6">
    <location>
        <begin position="97"/>
        <end position="239"/>
    </location>
</feature>
<comment type="caution">
    <text evidence="7">The sequence shown here is derived from an EMBL/GenBank/DDBJ whole genome shotgun (WGS) entry which is preliminary data.</text>
</comment>
<feature type="transmembrane region" description="Helical" evidence="5">
    <location>
        <begin position="758"/>
        <end position="775"/>
    </location>
</feature>
<keyword evidence="4 5" id="KW-0472">Membrane</keyword>
<dbReference type="NCBIfam" id="TIGR03061">
    <property type="entry name" value="pip_yhgE_Nterm"/>
    <property type="match status" value="1"/>
</dbReference>
<sequence>MKNIWRNYKTYIKNVLTSSKIYIKNVFISGKTHIKNVLKSCKLHIKNVSKNCKLRRKSVLKSCRLRRTNILKGYKISVKSVFKIYKRDMKNILTSRATLSMILLLLLLPALYAWINIQAGWDPYLNTKGLSVAVVNLDSGSELRNVKVNIGNDVMKTLKTNQSIGWTFVSESEAQKGIKYGKYYASLTVPKDFSKDLLSVATSSNPTKAKLIYTVNEKRNAISPKITGKGATSLQEEITKTFIETASGKIFSFLTQVGVELEKNKPQVQSVIDIMVSLDDKMPKIKKSLDNIYGQSVMFQTYMHKVQGDVPTISDELDNILDITKTSNSYIEKSRDSLKAVSPIVKEDLSLIKDITDNAESSLTKVQDLQPSNDALMKDVLIKVRDQYRDGMQTIDNVSSLNKSMNNFLNSAVIDTLIGNLSSVRNEMANQQNDINSMISTLDRGNSVLTSDISAAMRGANKTSKLMNNLTDKFDTTIDPKIDDALKNITKLSNNAVDMLQDVQDNMPTVNKLLGETVNKVDSKVNSLKKIKDNFPKTQENMHLNAEKLKSLTSDEKLNDIILMLKKDGKKESDFLSSPINLKQNSIYPIPNYGSAMSAFYTTLAIWVGALIMFSFLSVEVKEFEGGIPINTREKFLGRYFTLLSIGIVQALVTIGGNLFLLKTYAVSPIILTLFGVYVSIVFITLMYATVCIFGNIGKALIVVVMVLQISASGGTFPVELLGTFSQYIHPMLPFTYAIGGMREAIAGIIPEVLMNNVVTLGKYFVVSLLLGLLLQERMTKITSHSARQFDESGLAE</sequence>
<dbReference type="EMBL" id="BHYK01000006">
    <property type="protein sequence ID" value="GCD09698.1"/>
    <property type="molecule type" value="Genomic_DNA"/>
</dbReference>
<proteinExistence type="predicted"/>
<dbReference type="GO" id="GO:0016020">
    <property type="term" value="C:membrane"/>
    <property type="evidence" value="ECO:0007669"/>
    <property type="project" value="UniProtKB-SubCell"/>
</dbReference>
<comment type="subcellular location">
    <subcellularLocation>
        <location evidence="1">Membrane</location>
        <topology evidence="1">Multi-pass membrane protein</topology>
    </subcellularLocation>
</comment>
<keyword evidence="2 5" id="KW-0812">Transmembrane</keyword>
<dbReference type="GO" id="GO:0140359">
    <property type="term" value="F:ABC-type transporter activity"/>
    <property type="evidence" value="ECO:0007669"/>
    <property type="project" value="InterPro"/>
</dbReference>
<dbReference type="Proteomes" id="UP000287872">
    <property type="component" value="Unassembled WGS sequence"/>
</dbReference>
<evidence type="ECO:0000259" key="6">
    <source>
        <dbReference type="Pfam" id="PF12698"/>
    </source>
</evidence>
<dbReference type="AlphaFoldDB" id="A0A401UJI8"/>
<evidence type="ECO:0000256" key="3">
    <source>
        <dbReference type="ARBA" id="ARBA00022989"/>
    </source>
</evidence>
<dbReference type="NCBIfam" id="TIGR03062">
    <property type="entry name" value="pip_yhgE_Cterm"/>
    <property type="match status" value="1"/>
</dbReference>
<feature type="domain" description="ABC-2 type transporter transmembrane" evidence="6">
    <location>
        <begin position="491"/>
        <end position="774"/>
    </location>
</feature>